<feature type="domain" description="Probable transposase IS891/IS1136/IS1341" evidence="8">
    <location>
        <begin position="170"/>
        <end position="283"/>
    </location>
</feature>
<evidence type="ECO:0000313" key="11">
    <source>
        <dbReference type="EMBL" id="MBB2156624.1"/>
    </source>
</evidence>
<evidence type="ECO:0000256" key="2">
    <source>
        <dbReference type="ARBA" id="ARBA00011044"/>
    </source>
</evidence>
<evidence type="ECO:0000256" key="3">
    <source>
        <dbReference type="ARBA" id="ARBA00022578"/>
    </source>
</evidence>
<dbReference type="RefSeq" id="WP_183115854.1">
    <property type="nucleotide sequence ID" value="NZ_JABEQG010000016.1"/>
</dbReference>
<comment type="caution">
    <text evidence="11">The sequence shown here is derived from an EMBL/GenBank/DDBJ whole genome shotgun (WGS) entry which is preliminary data.</text>
</comment>
<feature type="domain" description="Cas12f1-like TNB" evidence="9">
    <location>
        <begin position="311"/>
        <end position="377"/>
    </location>
</feature>
<name>A0A7W4FF78_GLUDI</name>
<comment type="similarity">
    <text evidence="1">In the C-terminal section; belongs to the transposase 35 family.</text>
</comment>
<keyword evidence="6" id="KW-0238">DNA-binding</keyword>
<dbReference type="NCBIfam" id="NF040570">
    <property type="entry name" value="guided_TnpB"/>
    <property type="match status" value="1"/>
</dbReference>
<dbReference type="GO" id="GO:0032196">
    <property type="term" value="P:transposition"/>
    <property type="evidence" value="ECO:0007669"/>
    <property type="project" value="UniProtKB-KW"/>
</dbReference>
<evidence type="ECO:0000256" key="7">
    <source>
        <dbReference type="ARBA" id="ARBA00023172"/>
    </source>
</evidence>
<dbReference type="PANTHER" id="PTHR30405">
    <property type="entry name" value="TRANSPOSASE"/>
    <property type="match status" value="1"/>
</dbReference>
<reference evidence="11 12" key="1">
    <citation type="submission" date="2020-04" db="EMBL/GenBank/DDBJ databases">
        <title>Description of novel Gluconacetobacter.</title>
        <authorList>
            <person name="Sombolestani A."/>
        </authorList>
    </citation>
    <scope>NUCLEOTIDE SEQUENCE [LARGE SCALE GENOMIC DNA]</scope>
    <source>
        <strain evidence="11 12">LMG 7603</strain>
    </source>
</reference>
<dbReference type="InterPro" id="IPR010095">
    <property type="entry name" value="Cas12f1-like_TNB"/>
</dbReference>
<dbReference type="Proteomes" id="UP000550787">
    <property type="component" value="Unassembled WGS sequence"/>
</dbReference>
<protein>
    <submittedName>
        <fullName evidence="11">Transposase</fullName>
    </submittedName>
</protein>
<dbReference type="InterPro" id="IPR001959">
    <property type="entry name" value="Transposase"/>
</dbReference>
<dbReference type="InterPro" id="IPR021027">
    <property type="entry name" value="Transposase_put_HTH"/>
</dbReference>
<dbReference type="GO" id="GO:0003677">
    <property type="term" value="F:DNA binding"/>
    <property type="evidence" value="ECO:0007669"/>
    <property type="project" value="UniProtKB-KW"/>
</dbReference>
<keyword evidence="4" id="KW-0479">Metal-binding</keyword>
<keyword evidence="7" id="KW-0233">DNA recombination</keyword>
<proteinExistence type="inferred from homology"/>
<dbReference type="AlphaFoldDB" id="A0A7W4FF78"/>
<keyword evidence="5" id="KW-0862">Zinc</keyword>
<evidence type="ECO:0000259" key="10">
    <source>
        <dbReference type="Pfam" id="PF12323"/>
    </source>
</evidence>
<feature type="domain" description="Transposase putative helix-turn-helix" evidence="10">
    <location>
        <begin position="1"/>
        <end position="47"/>
    </location>
</feature>
<dbReference type="InterPro" id="IPR051399">
    <property type="entry name" value="RNA-guided_DNA_endo/Transpos"/>
</dbReference>
<dbReference type="Pfam" id="PF07282">
    <property type="entry name" value="Cas12f1-like_TNB"/>
    <property type="match status" value="1"/>
</dbReference>
<dbReference type="GO" id="GO:0006310">
    <property type="term" value="P:DNA recombination"/>
    <property type="evidence" value="ECO:0007669"/>
    <property type="project" value="UniProtKB-KW"/>
</dbReference>
<accession>A0A7W4FF78</accession>
<evidence type="ECO:0000259" key="9">
    <source>
        <dbReference type="Pfam" id="PF07282"/>
    </source>
</evidence>
<keyword evidence="3" id="KW-0815">Transposition</keyword>
<dbReference type="PANTHER" id="PTHR30405:SF25">
    <property type="entry name" value="RNA-GUIDED DNA ENDONUCLEASE INSQ-RELATED"/>
    <property type="match status" value="1"/>
</dbReference>
<dbReference type="EMBL" id="JABEQG010000016">
    <property type="protein sequence ID" value="MBB2156624.1"/>
    <property type="molecule type" value="Genomic_DNA"/>
</dbReference>
<sequence>MIVRKANTYRLYPDTKQREALGQIAGACRMVYNLALEQRRDWWQRYKAITGKSISYNMQSGELTALKREVSWLRDAPSQVLQQALRDLDRAYQNFFSGRSGYPSPRRKGLHDSFRFPDPASLRVDRTGKSAGRLKLPKLGWVAFRGWYALPGAIRNVTISRRAGQWFASVQWEREVEEPGPPALPAVGIDLGVSVFAAMSNGKTIAPGNFGKKALRALRKAQRALDRKKKGSANRRKAVWRVQTLHARVANARKDFLHKISTTIAKNHGMVVVEALQVRSMSASAKGTAEEPGRNVRQKAGLNRSILDQGWRTFRSLLGYKLAERGGSLIEVPAAYTSQTCSVCGAVDPASRATQARFVCTNCGYTENADVNAAKNILRRADCSLKSVEGHRIQRPDEAESTRRAA</sequence>
<evidence type="ECO:0000313" key="12">
    <source>
        <dbReference type="Proteomes" id="UP000550787"/>
    </source>
</evidence>
<evidence type="ECO:0000256" key="4">
    <source>
        <dbReference type="ARBA" id="ARBA00022723"/>
    </source>
</evidence>
<gene>
    <name evidence="11" type="ORF">HLH33_09935</name>
</gene>
<dbReference type="Pfam" id="PF01385">
    <property type="entry name" value="OrfB_IS605"/>
    <property type="match status" value="1"/>
</dbReference>
<dbReference type="GO" id="GO:0046872">
    <property type="term" value="F:metal ion binding"/>
    <property type="evidence" value="ECO:0007669"/>
    <property type="project" value="UniProtKB-KW"/>
</dbReference>
<organism evidence="11 12">
    <name type="scientific">Gluconacetobacter diazotrophicus</name>
    <name type="common">Acetobacter diazotrophicus</name>
    <dbReference type="NCBI Taxonomy" id="33996"/>
    <lineage>
        <taxon>Bacteria</taxon>
        <taxon>Pseudomonadati</taxon>
        <taxon>Pseudomonadota</taxon>
        <taxon>Alphaproteobacteria</taxon>
        <taxon>Acetobacterales</taxon>
        <taxon>Acetobacteraceae</taxon>
        <taxon>Gluconacetobacter</taxon>
    </lineage>
</organism>
<evidence type="ECO:0000256" key="5">
    <source>
        <dbReference type="ARBA" id="ARBA00022833"/>
    </source>
</evidence>
<evidence type="ECO:0000259" key="8">
    <source>
        <dbReference type="Pfam" id="PF01385"/>
    </source>
</evidence>
<evidence type="ECO:0000256" key="6">
    <source>
        <dbReference type="ARBA" id="ARBA00023125"/>
    </source>
</evidence>
<dbReference type="Pfam" id="PF12323">
    <property type="entry name" value="HTH_OrfB_IS605"/>
    <property type="match status" value="1"/>
</dbReference>
<evidence type="ECO:0000256" key="1">
    <source>
        <dbReference type="ARBA" id="ARBA00008761"/>
    </source>
</evidence>
<comment type="similarity">
    <text evidence="2">In the N-terminal section; belongs to the transposase 2 family.</text>
</comment>